<evidence type="ECO:0000313" key="3">
    <source>
        <dbReference type="EMBL" id="PIP73618.1"/>
    </source>
</evidence>
<evidence type="ECO:0000313" key="4">
    <source>
        <dbReference type="Proteomes" id="UP000230638"/>
    </source>
</evidence>
<keyword evidence="2" id="KW-1133">Transmembrane helix</keyword>
<proteinExistence type="predicted"/>
<feature type="region of interest" description="Disordered" evidence="1">
    <location>
        <begin position="72"/>
        <end position="204"/>
    </location>
</feature>
<keyword evidence="2" id="KW-0812">Transmembrane</keyword>
<gene>
    <name evidence="3" type="ORF">COW88_01230</name>
</gene>
<reference evidence="3 4" key="1">
    <citation type="submission" date="2017-09" db="EMBL/GenBank/DDBJ databases">
        <title>Depth-based differentiation of microbial function through sediment-hosted aquifers and enrichment of novel symbionts in the deep terrestrial subsurface.</title>
        <authorList>
            <person name="Probst A.J."/>
            <person name="Ladd B."/>
            <person name="Jarett J.K."/>
            <person name="Geller-Mcgrath D.E."/>
            <person name="Sieber C.M."/>
            <person name="Emerson J.B."/>
            <person name="Anantharaman K."/>
            <person name="Thomas B.C."/>
            <person name="Malmstrom R."/>
            <person name="Stieglmeier M."/>
            <person name="Klingl A."/>
            <person name="Woyke T."/>
            <person name="Ryan C.M."/>
            <person name="Banfield J.F."/>
        </authorList>
    </citation>
    <scope>NUCLEOTIDE SEQUENCE [LARGE SCALE GENOMIC DNA]</scope>
    <source>
        <strain evidence="3">CG22_combo_CG10-13_8_21_14_all_47_15</strain>
    </source>
</reference>
<organism evidence="3 4">
    <name type="scientific">Candidatus Lloydbacteria bacterium CG22_combo_CG10-13_8_21_14_all_47_15</name>
    <dbReference type="NCBI Taxonomy" id="1974635"/>
    <lineage>
        <taxon>Bacteria</taxon>
        <taxon>Candidatus Lloydiibacteriota</taxon>
    </lineage>
</organism>
<accession>A0A2H0CW10</accession>
<dbReference type="Proteomes" id="UP000230638">
    <property type="component" value="Unassembled WGS sequence"/>
</dbReference>
<dbReference type="AlphaFoldDB" id="A0A2H0CW10"/>
<feature type="compositionally biased region" description="Polar residues" evidence="1">
    <location>
        <begin position="147"/>
        <end position="160"/>
    </location>
</feature>
<keyword evidence="2" id="KW-0472">Membrane</keyword>
<name>A0A2H0CW10_9BACT</name>
<dbReference type="EMBL" id="PCTL01000014">
    <property type="protein sequence ID" value="PIP73618.1"/>
    <property type="molecule type" value="Genomic_DNA"/>
</dbReference>
<evidence type="ECO:0000256" key="1">
    <source>
        <dbReference type="SAM" id="MobiDB-lite"/>
    </source>
</evidence>
<comment type="caution">
    <text evidence="3">The sequence shown here is derived from an EMBL/GenBank/DDBJ whole genome shotgun (WGS) entry which is preliminary data.</text>
</comment>
<evidence type="ECO:0000256" key="2">
    <source>
        <dbReference type="SAM" id="Phobius"/>
    </source>
</evidence>
<feature type="transmembrane region" description="Helical" evidence="2">
    <location>
        <begin position="305"/>
        <end position="326"/>
    </location>
</feature>
<sequence length="535" mass="57842">MADTPQKNTRDTREVGEPQVIRPEELDTALAEVEFQEPNNLAGEPADDNMAQVPADVAEISAPVKLAAASLTGATSDGSKASTVISKSQAVTRPLPTSVESAVRVPKPALKSPARPLYTAAPAVTQATPSAPKPSAPAVPSALKPSTPSITSAPKPSAQTVAKPVAPLVAQPDVFSNKDKPQPRLSAQVAESAGNPPRKDIPAGMSEMSRSVDVRAHGSSPMQSAIQAGGKEASAGIADVRNVAVNEHGRSSTVRTLQSDIADVLKSGKVSKADVVLAEERRRRKRGTQSESTPEERKADRKSIIIGWSALSLLVIGIGVVSFAFFESRPDKQTVTVQPPLVVPRLIFVSEQQGFDITGKDREEILKNFAVIRKMFDLRLNTIAQIYIVRDIVGIRELVPADRFLSDIAEHMPSALGRSLTGEYMYGIHAFNGNTPFLILKIEFFENAFASMLRWEKDIVEDIMPIFGVSPVPAWMFGASFEDMTYKNRDIRVIRDQMNEAALIYAFTDRGTLLITTDIDTFDEVAARLVTPVAR</sequence>
<feature type="compositionally biased region" description="Polar residues" evidence="1">
    <location>
        <begin position="72"/>
        <end position="91"/>
    </location>
</feature>
<protein>
    <submittedName>
        <fullName evidence="3">Uncharacterized protein</fullName>
    </submittedName>
</protein>